<keyword evidence="2" id="KW-1185">Reference proteome</keyword>
<accession>A0AAE0BDS0</accession>
<organism evidence="1 2">
    <name type="scientific">Cymbomonas tetramitiformis</name>
    <dbReference type="NCBI Taxonomy" id="36881"/>
    <lineage>
        <taxon>Eukaryota</taxon>
        <taxon>Viridiplantae</taxon>
        <taxon>Chlorophyta</taxon>
        <taxon>Pyramimonadophyceae</taxon>
        <taxon>Pyramimonadales</taxon>
        <taxon>Pyramimonadaceae</taxon>
        <taxon>Cymbomonas</taxon>
    </lineage>
</organism>
<dbReference type="Proteomes" id="UP001190700">
    <property type="component" value="Unassembled WGS sequence"/>
</dbReference>
<evidence type="ECO:0000313" key="1">
    <source>
        <dbReference type="EMBL" id="KAK3234542.1"/>
    </source>
</evidence>
<proteinExistence type="predicted"/>
<comment type="caution">
    <text evidence="1">The sequence shown here is derived from an EMBL/GenBank/DDBJ whole genome shotgun (WGS) entry which is preliminary data.</text>
</comment>
<sequence>MQHPMLRAPSPVPFVRQVCLCDDPDDEYHQQLFLAVVETDTQRTVYCKVPKFSEGFDSAPSDVFTSTRSRSMSVRVMPAVALLQFFFHTPANVPTTQSTEIVLLNEHMKVYAIDFLHTNCKDREDRPLIFGYDRWKSAYYSKMRMYVLSHRVASEMKAPGYPLQIHTNGYTYELCEVKAVRSWNSATSNTRYSFKYIFESTSDVTKLTYELVFSDVQDDARMRALG</sequence>
<name>A0AAE0BDS0_9CHLO</name>
<dbReference type="EMBL" id="LGRX02035483">
    <property type="protein sequence ID" value="KAK3234542.1"/>
    <property type="molecule type" value="Genomic_DNA"/>
</dbReference>
<gene>
    <name evidence="1" type="ORF">CYMTET_55093</name>
</gene>
<reference evidence="1 2" key="1">
    <citation type="journal article" date="2015" name="Genome Biol. Evol.">
        <title>Comparative Genomics of a Bacterivorous Green Alga Reveals Evolutionary Causalities and Consequences of Phago-Mixotrophic Mode of Nutrition.</title>
        <authorList>
            <person name="Burns J.A."/>
            <person name="Paasch A."/>
            <person name="Narechania A."/>
            <person name="Kim E."/>
        </authorList>
    </citation>
    <scope>NUCLEOTIDE SEQUENCE [LARGE SCALE GENOMIC DNA]</scope>
    <source>
        <strain evidence="1 2">PLY_AMNH</strain>
    </source>
</reference>
<protein>
    <submittedName>
        <fullName evidence="1">Uncharacterized protein</fullName>
    </submittedName>
</protein>
<dbReference type="AlphaFoldDB" id="A0AAE0BDS0"/>
<evidence type="ECO:0000313" key="2">
    <source>
        <dbReference type="Proteomes" id="UP001190700"/>
    </source>
</evidence>